<protein>
    <submittedName>
        <fullName evidence="1">DUF6686 family protein</fullName>
    </submittedName>
</protein>
<sequence length="120" mass="13899">MEDVDIIYHNNTGISFKWKSGIANAGEKRIQLVFKDMGFYLSPEEVNVFSKNIRVAKNNKTNCKQCPHSELCERKILLKSPLKKMDFVVNAFELNEICDLVEGTIFKMKLHNYVELVSRN</sequence>
<dbReference type="Proteomes" id="UP001595793">
    <property type="component" value="Unassembled WGS sequence"/>
</dbReference>
<dbReference type="InterPro" id="IPR046508">
    <property type="entry name" value="DUF6686"/>
</dbReference>
<organism evidence="1 2">
    <name type="scientific">Zunongwangia endophytica</name>
    <dbReference type="NCBI Taxonomy" id="1808945"/>
    <lineage>
        <taxon>Bacteria</taxon>
        <taxon>Pseudomonadati</taxon>
        <taxon>Bacteroidota</taxon>
        <taxon>Flavobacteriia</taxon>
        <taxon>Flavobacteriales</taxon>
        <taxon>Flavobacteriaceae</taxon>
        <taxon>Zunongwangia</taxon>
    </lineage>
</organism>
<proteinExistence type="predicted"/>
<reference evidence="2" key="1">
    <citation type="journal article" date="2019" name="Int. J. Syst. Evol. Microbiol.">
        <title>The Global Catalogue of Microorganisms (GCM) 10K type strain sequencing project: providing services to taxonomists for standard genome sequencing and annotation.</title>
        <authorList>
            <consortium name="The Broad Institute Genomics Platform"/>
            <consortium name="The Broad Institute Genome Sequencing Center for Infectious Disease"/>
            <person name="Wu L."/>
            <person name="Ma J."/>
        </authorList>
    </citation>
    <scope>NUCLEOTIDE SEQUENCE [LARGE SCALE GENOMIC DNA]</scope>
    <source>
        <strain evidence="2">CECT 9128</strain>
    </source>
</reference>
<name>A0ABV8H6B8_9FLAO</name>
<dbReference type="RefSeq" id="WP_290236167.1">
    <property type="nucleotide sequence ID" value="NZ_JAUFPZ010000002.1"/>
</dbReference>
<dbReference type="Pfam" id="PF20391">
    <property type="entry name" value="DUF6686"/>
    <property type="match status" value="1"/>
</dbReference>
<dbReference type="EMBL" id="JBHSAS010000006">
    <property type="protein sequence ID" value="MFC4026477.1"/>
    <property type="molecule type" value="Genomic_DNA"/>
</dbReference>
<evidence type="ECO:0000313" key="1">
    <source>
        <dbReference type="EMBL" id="MFC4026477.1"/>
    </source>
</evidence>
<gene>
    <name evidence="1" type="ORF">ACFOS1_03610</name>
</gene>
<keyword evidence="2" id="KW-1185">Reference proteome</keyword>
<accession>A0ABV8H6B8</accession>
<comment type="caution">
    <text evidence="1">The sequence shown here is derived from an EMBL/GenBank/DDBJ whole genome shotgun (WGS) entry which is preliminary data.</text>
</comment>
<evidence type="ECO:0000313" key="2">
    <source>
        <dbReference type="Proteomes" id="UP001595793"/>
    </source>
</evidence>